<accession>A0A167FE59</accession>
<name>A0A167FE59_CALVF</name>
<evidence type="ECO:0000313" key="2">
    <source>
        <dbReference type="Proteomes" id="UP000076738"/>
    </source>
</evidence>
<gene>
    <name evidence="1" type="ORF">CALVIDRAFT_491814</name>
</gene>
<dbReference type="OrthoDB" id="2404451at2759"/>
<reference evidence="1 2" key="1">
    <citation type="journal article" date="2016" name="Mol. Biol. Evol.">
        <title>Comparative Genomics of Early-Diverging Mushroom-Forming Fungi Provides Insights into the Origins of Lignocellulose Decay Capabilities.</title>
        <authorList>
            <person name="Nagy L.G."/>
            <person name="Riley R."/>
            <person name="Tritt A."/>
            <person name="Adam C."/>
            <person name="Daum C."/>
            <person name="Floudas D."/>
            <person name="Sun H."/>
            <person name="Yadav J.S."/>
            <person name="Pangilinan J."/>
            <person name="Larsson K.H."/>
            <person name="Matsuura K."/>
            <person name="Barry K."/>
            <person name="Labutti K."/>
            <person name="Kuo R."/>
            <person name="Ohm R.A."/>
            <person name="Bhattacharya S.S."/>
            <person name="Shirouzu T."/>
            <person name="Yoshinaga Y."/>
            <person name="Martin F.M."/>
            <person name="Grigoriev I.V."/>
            <person name="Hibbett D.S."/>
        </authorList>
    </citation>
    <scope>NUCLEOTIDE SEQUENCE [LARGE SCALE GENOMIC DNA]</scope>
    <source>
        <strain evidence="1 2">TUFC12733</strain>
    </source>
</reference>
<dbReference type="STRING" id="1330018.A0A167FE59"/>
<sequence length="384" mass="43971">EDDFILPQGVWSAIGKQVEEAGNTIPGVFGRRVPHPILKRFEYTAEAWMLWVSQIAPVVLSNRFEKEEYYAHLAILACCVNECLSFTYPPGFVQDLRQTLASWVEKYERLYYRGRPERVGMCPITLHSMLHVADYIESAGPVWAYWAFGMELFCGKVQRAITGRRNPYPGIDRFLLQCCQWQHLLWKFPQLGNSQAVELNRDHQLMIPQSTLDVSQALRNKLATYLMRKFAVDRDVVQQYLPDELVQWAKVRLPHRGDTLQAAQGTARPAERDMSYIRVSLFLHAPRPEFPKIVRYGQLQHLIDVDIGESRLQLAVIKPCKKEGQPAPPCSAITFKELTAIELVELSALEGVVGRVKDSRERWCVLDRIELHHSAGDAEDEVGL</sequence>
<organism evidence="1 2">
    <name type="scientific">Calocera viscosa (strain TUFC12733)</name>
    <dbReference type="NCBI Taxonomy" id="1330018"/>
    <lineage>
        <taxon>Eukaryota</taxon>
        <taxon>Fungi</taxon>
        <taxon>Dikarya</taxon>
        <taxon>Basidiomycota</taxon>
        <taxon>Agaricomycotina</taxon>
        <taxon>Dacrymycetes</taxon>
        <taxon>Dacrymycetales</taxon>
        <taxon>Dacrymycetaceae</taxon>
        <taxon>Calocera</taxon>
    </lineage>
</organism>
<evidence type="ECO:0000313" key="1">
    <source>
        <dbReference type="EMBL" id="KZO89404.1"/>
    </source>
</evidence>
<dbReference type="PANTHER" id="PTHR46579:SF1">
    <property type="entry name" value="F5_8 TYPE C DOMAIN-CONTAINING PROTEIN"/>
    <property type="match status" value="1"/>
</dbReference>
<feature type="non-terminal residue" evidence="1">
    <location>
        <position position="1"/>
    </location>
</feature>
<dbReference type="Proteomes" id="UP000076738">
    <property type="component" value="Unassembled WGS sequence"/>
</dbReference>
<keyword evidence="2" id="KW-1185">Reference proteome</keyword>
<protein>
    <submittedName>
        <fullName evidence="1">Uncharacterized protein</fullName>
    </submittedName>
</protein>
<dbReference type="PANTHER" id="PTHR46579">
    <property type="entry name" value="F5/8 TYPE C DOMAIN-CONTAINING PROTEIN-RELATED"/>
    <property type="match status" value="1"/>
</dbReference>
<dbReference type="AlphaFoldDB" id="A0A167FE59"/>
<dbReference type="EMBL" id="KV417441">
    <property type="protein sequence ID" value="KZO89404.1"/>
    <property type="molecule type" value="Genomic_DNA"/>
</dbReference>
<proteinExistence type="predicted"/>